<organism evidence="1 2">
    <name type="scientific">Dissostichus mawsoni</name>
    <name type="common">Antarctic cod</name>
    <dbReference type="NCBI Taxonomy" id="36200"/>
    <lineage>
        <taxon>Eukaryota</taxon>
        <taxon>Metazoa</taxon>
        <taxon>Chordata</taxon>
        <taxon>Craniata</taxon>
        <taxon>Vertebrata</taxon>
        <taxon>Euteleostomi</taxon>
        <taxon>Actinopterygii</taxon>
        <taxon>Neopterygii</taxon>
        <taxon>Teleostei</taxon>
        <taxon>Neoteleostei</taxon>
        <taxon>Acanthomorphata</taxon>
        <taxon>Eupercaria</taxon>
        <taxon>Perciformes</taxon>
        <taxon>Notothenioidei</taxon>
        <taxon>Nototheniidae</taxon>
        <taxon>Dissostichus</taxon>
    </lineage>
</organism>
<dbReference type="Proteomes" id="UP000518266">
    <property type="component" value="Unassembled WGS sequence"/>
</dbReference>
<evidence type="ECO:0000313" key="2">
    <source>
        <dbReference type="Proteomes" id="UP000518266"/>
    </source>
</evidence>
<dbReference type="EMBL" id="JAAKFY010000022">
    <property type="protein sequence ID" value="KAF3838302.1"/>
    <property type="molecule type" value="Genomic_DNA"/>
</dbReference>
<reference evidence="1 2" key="1">
    <citation type="submission" date="2020-03" db="EMBL/GenBank/DDBJ databases">
        <title>Dissostichus mawsoni Genome sequencing and assembly.</title>
        <authorList>
            <person name="Park H."/>
        </authorList>
    </citation>
    <scope>NUCLEOTIDE SEQUENCE [LARGE SCALE GENOMIC DNA]</scope>
    <source>
        <strain evidence="1">DM0001</strain>
        <tissue evidence="1">Muscle</tissue>
    </source>
</reference>
<comment type="caution">
    <text evidence="1">The sequence shown here is derived from an EMBL/GenBank/DDBJ whole genome shotgun (WGS) entry which is preliminary data.</text>
</comment>
<evidence type="ECO:0000313" key="1">
    <source>
        <dbReference type="EMBL" id="KAF3838302.1"/>
    </source>
</evidence>
<keyword evidence="2" id="KW-1185">Reference proteome</keyword>
<sequence length="88" mass="9510">MKSHLSYQLATAVHAQVEIGFFAPDSHLATKGISLHYELGFADSTSQHLDVFAAGAAVELVDPVVSRLMVSRTCVWFSTCTLKLTPST</sequence>
<accession>A0A7J5XMJ1</accession>
<dbReference type="OrthoDB" id="10569685at2759"/>
<gene>
    <name evidence="1" type="ORF">F7725_010070</name>
</gene>
<protein>
    <submittedName>
        <fullName evidence="1">Uncharacterized protein</fullName>
    </submittedName>
</protein>
<name>A0A7J5XMJ1_DISMA</name>
<dbReference type="AlphaFoldDB" id="A0A7J5XMJ1"/>
<proteinExistence type="predicted"/>
<feature type="non-terminal residue" evidence="1">
    <location>
        <position position="88"/>
    </location>
</feature>